<dbReference type="PANTHER" id="PTHR10605">
    <property type="entry name" value="HEPARAN SULFATE SULFOTRANSFERASE"/>
    <property type="match status" value="1"/>
</dbReference>
<comment type="caution">
    <text evidence="4">The sequence shown here is derived from an EMBL/GenBank/DDBJ whole genome shotgun (WGS) entry which is preliminary data.</text>
</comment>
<dbReference type="InterPro" id="IPR000863">
    <property type="entry name" value="Sulfotransferase_dom"/>
</dbReference>
<dbReference type="SUPFAM" id="SSF52540">
    <property type="entry name" value="P-loop containing nucleoside triphosphate hydrolases"/>
    <property type="match status" value="1"/>
</dbReference>
<name>A0A4U3KZ96_9BACT</name>
<dbReference type="InterPro" id="IPR027417">
    <property type="entry name" value="P-loop_NTPase"/>
</dbReference>
<sequence>MKVDFIILGAMKCGTSSLATILSLHPDISFSKPKEPHFFSRNINWRHGLEEYHSHFPKNGILYGEGSTSYTKYPAYNLHIWDDIYEYNNNMKFVYVIRNPIARTVSQYVHLYQLGHIDTSLEETVLRNPDIINFSRYYTQVIPYIRKFGRENVMILLFEDFIKNQEAVTKNILSFLGADVSAMPEITDSIHSNKTYEGRMERPHSKYKGKLFPKLIQRISPAVWRKMYVPTNRYFTEKPVLSEDLKRVIINMLELDILAMQDLIGRDLSDWLVLNTYETAVEG</sequence>
<protein>
    <submittedName>
        <fullName evidence="4">Sulfotransferase domain-containing protein</fullName>
    </submittedName>
</protein>
<dbReference type="Proteomes" id="UP000305848">
    <property type="component" value="Unassembled WGS sequence"/>
</dbReference>
<dbReference type="OrthoDB" id="981508at2"/>
<dbReference type="InterPro" id="IPR037359">
    <property type="entry name" value="NST/OST"/>
</dbReference>
<dbReference type="GO" id="GO:0008146">
    <property type="term" value="F:sulfotransferase activity"/>
    <property type="evidence" value="ECO:0007669"/>
    <property type="project" value="InterPro"/>
</dbReference>
<dbReference type="RefSeq" id="WP_137262088.1">
    <property type="nucleotide sequence ID" value="NZ_SZQL01000009.1"/>
</dbReference>
<proteinExistence type="predicted"/>
<keyword evidence="2" id="KW-0325">Glycoprotein</keyword>
<reference evidence="4 5" key="1">
    <citation type="submission" date="2019-05" db="EMBL/GenBank/DDBJ databases">
        <title>Panacibacter sp. strain 17mud1-8 Genome sequencing and assembly.</title>
        <authorList>
            <person name="Chhetri G."/>
        </authorList>
    </citation>
    <scope>NUCLEOTIDE SEQUENCE [LARGE SCALE GENOMIC DNA]</scope>
    <source>
        <strain evidence="4 5">17mud1-8</strain>
    </source>
</reference>
<dbReference type="AlphaFoldDB" id="A0A4U3KZ96"/>
<evidence type="ECO:0000256" key="2">
    <source>
        <dbReference type="ARBA" id="ARBA00023180"/>
    </source>
</evidence>
<accession>A0A4U3KZ96</accession>
<dbReference type="Gene3D" id="3.40.50.300">
    <property type="entry name" value="P-loop containing nucleotide triphosphate hydrolases"/>
    <property type="match status" value="1"/>
</dbReference>
<feature type="domain" description="Sulfotransferase" evidence="3">
    <location>
        <begin position="4"/>
        <end position="206"/>
    </location>
</feature>
<dbReference type="Pfam" id="PF00685">
    <property type="entry name" value="Sulfotransfer_1"/>
    <property type="match status" value="1"/>
</dbReference>
<dbReference type="PANTHER" id="PTHR10605:SF56">
    <property type="entry name" value="BIFUNCTIONAL HEPARAN SULFATE N-DEACETYLASE_N-SULFOTRANSFERASE"/>
    <property type="match status" value="1"/>
</dbReference>
<evidence type="ECO:0000259" key="3">
    <source>
        <dbReference type="Pfam" id="PF00685"/>
    </source>
</evidence>
<dbReference type="EMBL" id="SZQL01000009">
    <property type="protein sequence ID" value="TKK67985.1"/>
    <property type="molecule type" value="Genomic_DNA"/>
</dbReference>
<evidence type="ECO:0000313" key="5">
    <source>
        <dbReference type="Proteomes" id="UP000305848"/>
    </source>
</evidence>
<organism evidence="4 5">
    <name type="scientific">Ilyomonas limi</name>
    <dbReference type="NCBI Taxonomy" id="2575867"/>
    <lineage>
        <taxon>Bacteria</taxon>
        <taxon>Pseudomonadati</taxon>
        <taxon>Bacteroidota</taxon>
        <taxon>Chitinophagia</taxon>
        <taxon>Chitinophagales</taxon>
        <taxon>Chitinophagaceae</taxon>
        <taxon>Ilyomonas</taxon>
    </lineage>
</organism>
<evidence type="ECO:0000256" key="1">
    <source>
        <dbReference type="ARBA" id="ARBA00022679"/>
    </source>
</evidence>
<evidence type="ECO:0000313" key="4">
    <source>
        <dbReference type="EMBL" id="TKK67985.1"/>
    </source>
</evidence>
<gene>
    <name evidence="4" type="ORF">FC093_12270</name>
</gene>
<keyword evidence="1 4" id="KW-0808">Transferase</keyword>
<keyword evidence="5" id="KW-1185">Reference proteome</keyword>